<dbReference type="RefSeq" id="WP_289474014.1">
    <property type="nucleotide sequence ID" value="NZ_JAUCMN010000007.1"/>
</dbReference>
<keyword evidence="2" id="KW-1185">Reference proteome</keyword>
<reference evidence="1 2" key="1">
    <citation type="submission" date="2023-06" db="EMBL/GenBank/DDBJ databases">
        <authorList>
            <person name="Feng G."/>
            <person name="Li J."/>
            <person name="Zhu H."/>
        </authorList>
    </citation>
    <scope>NUCLEOTIDE SEQUENCE [LARGE SCALE GENOMIC DNA]</scope>
    <source>
        <strain evidence="1 2">RHCKG28</strain>
    </source>
</reference>
<evidence type="ECO:0000313" key="1">
    <source>
        <dbReference type="EMBL" id="MDM7892326.1"/>
    </source>
</evidence>
<accession>A0ABT7TRU1</accession>
<comment type="caution">
    <text evidence="1">The sequence shown here is derived from an EMBL/GenBank/DDBJ whole genome shotgun (WGS) entry which is preliminary data.</text>
</comment>
<evidence type="ECO:0000313" key="2">
    <source>
        <dbReference type="Proteomes" id="UP001236404"/>
    </source>
</evidence>
<dbReference type="Proteomes" id="UP001236404">
    <property type="component" value="Unassembled WGS sequence"/>
</dbReference>
<protein>
    <recommendedName>
        <fullName evidence="3">Flagellar protein FlgN</fullName>
    </recommendedName>
</protein>
<proteinExistence type="predicted"/>
<evidence type="ECO:0008006" key="3">
    <source>
        <dbReference type="Google" id="ProtNLM"/>
    </source>
</evidence>
<dbReference type="EMBL" id="JAUCMN010000007">
    <property type="protein sequence ID" value="MDM7892326.1"/>
    <property type="molecule type" value="Genomic_DNA"/>
</dbReference>
<sequence>MSGEATDLSARLWDERAVLERLVALVDDPDTGPDDGPRAAATATALPLLDRLRALRLEQDVLVHALAEQWGAAPDTATLRSLERVAPPPWDLLLPDHLAALATLSARLDSLVPLGPVRDAWDRIRARAR</sequence>
<organism evidence="1 2">
    <name type="scientific">Curtobacterium caseinilyticum</name>
    <dbReference type="NCBI Taxonomy" id="3055137"/>
    <lineage>
        <taxon>Bacteria</taxon>
        <taxon>Bacillati</taxon>
        <taxon>Actinomycetota</taxon>
        <taxon>Actinomycetes</taxon>
        <taxon>Micrococcales</taxon>
        <taxon>Microbacteriaceae</taxon>
        <taxon>Curtobacterium</taxon>
    </lineage>
</organism>
<name>A0ABT7TRU1_9MICO</name>
<gene>
    <name evidence="1" type="ORF">QUG93_11575</name>
</gene>